<name>A0A371EI33_MUCPR</name>
<gene>
    <name evidence="2" type="ORF">CR513_55670</name>
</gene>
<protein>
    <recommendedName>
        <fullName evidence="1">HAT C-terminal dimerisation domain-containing protein</fullName>
    </recommendedName>
</protein>
<feature type="domain" description="HAT C-terminal dimerisation" evidence="1">
    <location>
        <begin position="41"/>
        <end position="93"/>
    </location>
</feature>
<dbReference type="OrthoDB" id="1930460at2759"/>
<proteinExistence type="predicted"/>
<organism evidence="2 3">
    <name type="scientific">Mucuna pruriens</name>
    <name type="common">Velvet bean</name>
    <name type="synonym">Dolichos pruriens</name>
    <dbReference type="NCBI Taxonomy" id="157652"/>
    <lineage>
        <taxon>Eukaryota</taxon>
        <taxon>Viridiplantae</taxon>
        <taxon>Streptophyta</taxon>
        <taxon>Embryophyta</taxon>
        <taxon>Tracheophyta</taxon>
        <taxon>Spermatophyta</taxon>
        <taxon>Magnoliopsida</taxon>
        <taxon>eudicotyledons</taxon>
        <taxon>Gunneridae</taxon>
        <taxon>Pentapetalae</taxon>
        <taxon>rosids</taxon>
        <taxon>fabids</taxon>
        <taxon>Fabales</taxon>
        <taxon>Fabaceae</taxon>
        <taxon>Papilionoideae</taxon>
        <taxon>50 kb inversion clade</taxon>
        <taxon>NPAAA clade</taxon>
        <taxon>indigoferoid/millettioid clade</taxon>
        <taxon>Phaseoleae</taxon>
        <taxon>Mucuna</taxon>
    </lineage>
</organism>
<keyword evidence="3" id="KW-1185">Reference proteome</keyword>
<dbReference type="Pfam" id="PF05699">
    <property type="entry name" value="Dimer_Tnp_hAT"/>
    <property type="match status" value="1"/>
</dbReference>
<feature type="non-terminal residue" evidence="2">
    <location>
        <position position="1"/>
    </location>
</feature>
<dbReference type="GO" id="GO:0046983">
    <property type="term" value="F:protein dimerization activity"/>
    <property type="evidence" value="ECO:0007669"/>
    <property type="project" value="InterPro"/>
</dbReference>
<dbReference type="InterPro" id="IPR008906">
    <property type="entry name" value="HATC_C_dom"/>
</dbReference>
<comment type="caution">
    <text evidence="2">The sequence shown here is derived from an EMBL/GenBank/DDBJ whole genome shotgun (WGS) entry which is preliminary data.</text>
</comment>
<dbReference type="InterPro" id="IPR012337">
    <property type="entry name" value="RNaseH-like_sf"/>
</dbReference>
<evidence type="ECO:0000313" key="2">
    <source>
        <dbReference type="EMBL" id="RDX65654.1"/>
    </source>
</evidence>
<evidence type="ECO:0000259" key="1">
    <source>
        <dbReference type="Pfam" id="PF05699"/>
    </source>
</evidence>
<dbReference type="STRING" id="157652.A0A371EI33"/>
<sequence>MGYIYEAIDRAKEAIQKSFNDNEDKWKAFTNVLTGSVKVTIHTPHLQNIAIEVLSLTCSSLGCEHNWSTFEHIHSKKRSRLEHQKLQDLTYVKYIQALHEHECHNLNDHIALKDFLRKVKTI</sequence>
<dbReference type="SUPFAM" id="SSF53098">
    <property type="entry name" value="Ribonuclease H-like"/>
    <property type="match status" value="1"/>
</dbReference>
<dbReference type="AlphaFoldDB" id="A0A371EI33"/>
<dbReference type="Proteomes" id="UP000257109">
    <property type="component" value="Unassembled WGS sequence"/>
</dbReference>
<accession>A0A371EI33</accession>
<reference evidence="2" key="1">
    <citation type="submission" date="2018-05" db="EMBL/GenBank/DDBJ databases">
        <title>Draft genome of Mucuna pruriens seed.</title>
        <authorList>
            <person name="Nnadi N.E."/>
            <person name="Vos R."/>
            <person name="Hasami M.H."/>
            <person name="Devisetty U.K."/>
            <person name="Aguiy J.C."/>
        </authorList>
    </citation>
    <scope>NUCLEOTIDE SEQUENCE [LARGE SCALE GENOMIC DNA]</scope>
    <source>
        <strain evidence="2">JCA_2017</strain>
    </source>
</reference>
<evidence type="ECO:0000313" key="3">
    <source>
        <dbReference type="Proteomes" id="UP000257109"/>
    </source>
</evidence>
<dbReference type="EMBL" id="QJKJ01013789">
    <property type="protein sequence ID" value="RDX65654.1"/>
    <property type="molecule type" value="Genomic_DNA"/>
</dbReference>